<evidence type="ECO:0000256" key="3">
    <source>
        <dbReference type="ARBA" id="ARBA00023180"/>
    </source>
</evidence>
<keyword evidence="3" id="KW-0325">Glycoprotein</keyword>
<dbReference type="EMBL" id="CAJNOM010000347">
    <property type="protein sequence ID" value="CAF1380001.1"/>
    <property type="molecule type" value="Genomic_DNA"/>
</dbReference>
<dbReference type="InterPro" id="IPR028994">
    <property type="entry name" value="Integrin_alpha_N"/>
</dbReference>
<dbReference type="OrthoDB" id="10022113at2759"/>
<dbReference type="EMBL" id="CAJNOI010000183">
    <property type="protein sequence ID" value="CAF1165949.1"/>
    <property type="molecule type" value="Genomic_DNA"/>
</dbReference>
<dbReference type="Gene3D" id="1.20.1070.10">
    <property type="entry name" value="Rhodopsin 7-helix transmembrane proteins"/>
    <property type="match status" value="1"/>
</dbReference>
<feature type="transmembrane region" description="Helical" evidence="4">
    <location>
        <begin position="1013"/>
        <end position="1037"/>
    </location>
</feature>
<dbReference type="Gene3D" id="2.30.30.100">
    <property type="match status" value="5"/>
</dbReference>
<dbReference type="Proteomes" id="UP000663832">
    <property type="component" value="Unassembled WGS sequence"/>
</dbReference>
<dbReference type="SMART" id="SM00191">
    <property type="entry name" value="Int_alpha"/>
    <property type="match status" value="6"/>
</dbReference>
<dbReference type="Pfam" id="PF01839">
    <property type="entry name" value="FG-GAP"/>
    <property type="match status" value="1"/>
</dbReference>
<name>A0A815JR37_9BILA</name>
<dbReference type="AlphaFoldDB" id="A0A815JR37"/>
<feature type="transmembrane region" description="Helical" evidence="4">
    <location>
        <begin position="918"/>
        <end position="939"/>
    </location>
</feature>
<dbReference type="Proteomes" id="UP000663877">
    <property type="component" value="Unassembled WGS sequence"/>
</dbReference>
<keyword evidence="2" id="KW-0677">Repeat</keyword>
<keyword evidence="4" id="KW-1133">Transmembrane helix</keyword>
<dbReference type="SUPFAM" id="SSF81321">
    <property type="entry name" value="Family A G protein-coupled receptor-like"/>
    <property type="match status" value="1"/>
</dbReference>
<proteinExistence type="predicted"/>
<evidence type="ECO:0000256" key="2">
    <source>
        <dbReference type="ARBA" id="ARBA00022737"/>
    </source>
</evidence>
<keyword evidence="1" id="KW-0732">Signal</keyword>
<dbReference type="InterPro" id="IPR013517">
    <property type="entry name" value="FG-GAP"/>
</dbReference>
<evidence type="ECO:0000256" key="1">
    <source>
        <dbReference type="ARBA" id="ARBA00022729"/>
    </source>
</evidence>
<keyword evidence="7" id="KW-1185">Reference proteome</keyword>
<protein>
    <submittedName>
        <fullName evidence="6">Uncharacterized protein</fullName>
    </submittedName>
</protein>
<dbReference type="InterPro" id="IPR013519">
    <property type="entry name" value="Int_alpha_beta-p"/>
</dbReference>
<evidence type="ECO:0000256" key="4">
    <source>
        <dbReference type="SAM" id="Phobius"/>
    </source>
</evidence>
<reference evidence="6" key="1">
    <citation type="submission" date="2021-02" db="EMBL/GenBank/DDBJ databases">
        <authorList>
            <person name="Nowell W R."/>
        </authorList>
    </citation>
    <scope>NUCLEOTIDE SEQUENCE</scope>
</reference>
<gene>
    <name evidence="5" type="ORF">BJG266_LOCUS24914</name>
    <name evidence="6" type="ORF">QVE165_LOCUS35605</name>
</gene>
<comment type="caution">
    <text evidence="6">The sequence shown here is derived from an EMBL/GenBank/DDBJ whole genome shotgun (WGS) entry which is preliminary data.</text>
</comment>
<dbReference type="PANTHER" id="PTHR44103:SF1">
    <property type="entry name" value="PROPROTEIN CONVERTASE P"/>
    <property type="match status" value="1"/>
</dbReference>
<dbReference type="Pfam" id="PF13517">
    <property type="entry name" value="FG-GAP_3"/>
    <property type="match status" value="6"/>
</dbReference>
<keyword evidence="4" id="KW-0472">Membrane</keyword>
<feature type="transmembrane region" description="Helical" evidence="4">
    <location>
        <begin position="68"/>
        <end position="94"/>
    </location>
</feature>
<keyword evidence="4" id="KW-0812">Transmembrane</keyword>
<dbReference type="PANTHER" id="PTHR44103">
    <property type="entry name" value="PROPROTEIN CONVERTASE P"/>
    <property type="match status" value="1"/>
</dbReference>
<evidence type="ECO:0000313" key="6">
    <source>
        <dbReference type="EMBL" id="CAF1380001.1"/>
    </source>
</evidence>
<dbReference type="Gene3D" id="2.130.10.130">
    <property type="entry name" value="Integrin alpha, N-terminal"/>
    <property type="match status" value="4"/>
</dbReference>
<organism evidence="6 7">
    <name type="scientific">Adineta steineri</name>
    <dbReference type="NCBI Taxonomy" id="433720"/>
    <lineage>
        <taxon>Eukaryota</taxon>
        <taxon>Metazoa</taxon>
        <taxon>Spiralia</taxon>
        <taxon>Gnathifera</taxon>
        <taxon>Rotifera</taxon>
        <taxon>Eurotatoria</taxon>
        <taxon>Bdelloidea</taxon>
        <taxon>Adinetida</taxon>
        <taxon>Adinetidae</taxon>
        <taxon>Adineta</taxon>
    </lineage>
</organism>
<dbReference type="SUPFAM" id="SSF69318">
    <property type="entry name" value="Integrin alpha N-terminal domain"/>
    <property type="match status" value="3"/>
</dbReference>
<evidence type="ECO:0000313" key="5">
    <source>
        <dbReference type="EMBL" id="CAF1165949.1"/>
    </source>
</evidence>
<evidence type="ECO:0000313" key="7">
    <source>
        <dbReference type="Proteomes" id="UP000663832"/>
    </source>
</evidence>
<accession>A0A815JR37</accession>
<sequence>MTCMNNDAIPIQGLVAMQQSPINVEENLDPNQHIHGATVDRKNTVKQITKPISPWNVKYCYWTTSGSIVGAIVFFIFTCIVMTTGILIVCFTAPKPQAPKCDFNILRTATNPIEYNYSPRSVAVGDLNNDTWIDMVVANSIVNTIGIYFGYENGTFIKQIEYSTGLGSSPYMVSVGNLNNDSQLDIAVANFGSNTIRIFLGYGNGSFTSQLDLSTSTSRPILISLVDLNNDTILDIVTVNFGTSSISIFYGYGNGMFSNPTMYSTGYDSLPYALAVGDFNNDNYMDIAIANYGTNNIGLFLATNNGTFEEQITISTGYDSHPSSIAVGNFNNDAFVDIAVANHGTNTIGIFLGDDNGTFANQLEYSINSGSPYSIGVGDFNQDYHLDIFIITIGANNTGLLLGHGDGRFSDARMNSTGSTSSISFAICDFNKDKRLDVIVVNNETDNIDILKGYFEGFSLPKYYSTGYLPFHIALGDFNNDSKLDLVTANYYNNSISVLLGNGDGSFAGQITYSTGTSPYFVAVSDFNNDSYLDIAVANYNDSNVSILLGHGNSYFEDQITYATCTFPRSLAVGDFNDDGQLDIVVTSYNSNNVSVLLGYGNGSFGNQITYATDTYSQSVVVGDFNNDNQLDLVVANYNSSSVSVLLGYRNGSFANQMKYSAGTYPQSLAVGDFNNDGQLDLVVANYGSNNIGIILGYGNGSFTTQITYGTPNHPYYVAVGDVNNDTYLDVVFVLYGVTNVYVLFGYGNGSFGNQMSYYASAIGYCVAIGDFTNNNRLDIVVPRNDDKYVYILLQYNRGALVHEISYASGGGSDLKSIVVSDVNNDTRLDIIVSNSGTNNVGIVFGNGNGTFKSQVFIKMPSNSQPSVITMSDFNGDNQLDIAVATSSTKQVQMLLGNGQGSFISQVTYQLPLAYPPLAISPGGGILPAGIMIGCALLIRRNLARKRQRRQQQVTTVASREHGHQKRSLDHQVLNLLLIQSACYIVLTTPQVVNLLYSTVSSTIPNRTADTLAINGLLAFAAELMLYIFPVASFYLYTLTARTFRGELIKIFRSLLIPGMRCGAIQIAPVDNDSLATHPRRKTQVSNE</sequence>
<feature type="transmembrane region" description="Helical" evidence="4">
    <location>
        <begin position="973"/>
        <end position="993"/>
    </location>
</feature>